<feature type="compositionally biased region" description="Pro residues" evidence="4">
    <location>
        <begin position="866"/>
        <end position="877"/>
    </location>
</feature>
<dbReference type="GO" id="GO:0005815">
    <property type="term" value="C:microtubule organizing center"/>
    <property type="evidence" value="ECO:0007669"/>
    <property type="project" value="InterPro"/>
</dbReference>
<feature type="compositionally biased region" description="Low complexity" evidence="4">
    <location>
        <begin position="744"/>
        <end position="755"/>
    </location>
</feature>
<feature type="region of interest" description="Disordered" evidence="4">
    <location>
        <begin position="742"/>
        <end position="987"/>
    </location>
</feature>
<reference evidence="6" key="2">
    <citation type="submission" date="2011-03" db="EMBL/GenBank/DDBJ databases">
        <title>Annotation of Magnaporthe poae ATCC 64411.</title>
        <authorList>
            <person name="Ma L.-J."/>
            <person name="Dead R."/>
            <person name="Young S.K."/>
            <person name="Zeng Q."/>
            <person name="Gargeya S."/>
            <person name="Fitzgerald M."/>
            <person name="Haas B."/>
            <person name="Abouelleil A."/>
            <person name="Alvarado L."/>
            <person name="Arachchi H.M."/>
            <person name="Berlin A."/>
            <person name="Brown A."/>
            <person name="Chapman S.B."/>
            <person name="Chen Z."/>
            <person name="Dunbar C."/>
            <person name="Freedman E."/>
            <person name="Gearin G."/>
            <person name="Gellesch M."/>
            <person name="Goldberg J."/>
            <person name="Griggs A."/>
            <person name="Gujja S."/>
            <person name="Heiman D."/>
            <person name="Howarth C."/>
            <person name="Larson L."/>
            <person name="Lui A."/>
            <person name="MacDonald P.J.P."/>
            <person name="Mehta T."/>
            <person name="Montmayeur A."/>
            <person name="Murphy C."/>
            <person name="Neiman D."/>
            <person name="Pearson M."/>
            <person name="Priest M."/>
            <person name="Roberts A."/>
            <person name="Saif S."/>
            <person name="Shea T."/>
            <person name="Shenoy N."/>
            <person name="Sisk P."/>
            <person name="Stolte C."/>
            <person name="Sykes S."/>
            <person name="Yandava C."/>
            <person name="Wortman J."/>
            <person name="Nusbaum C."/>
            <person name="Birren B."/>
        </authorList>
    </citation>
    <scope>NUCLEOTIDE SEQUENCE</scope>
    <source>
        <strain evidence="6">ATCC 64411</strain>
    </source>
</reference>
<feature type="compositionally biased region" description="Polar residues" evidence="4">
    <location>
        <begin position="150"/>
        <end position="161"/>
    </location>
</feature>
<dbReference type="GO" id="GO:0005737">
    <property type="term" value="C:cytoplasm"/>
    <property type="evidence" value="ECO:0007669"/>
    <property type="project" value="UniProtKB-SubCell"/>
</dbReference>
<reference evidence="6" key="1">
    <citation type="submission" date="2010-05" db="EMBL/GenBank/DDBJ databases">
        <title>The Genome Sequence of Magnaporthe poae strain ATCC 64411.</title>
        <authorList>
            <consortium name="The Broad Institute Genome Sequencing Platform"/>
            <consortium name="Broad Institute Genome Sequencing Center for Infectious Disease"/>
            <person name="Ma L.-J."/>
            <person name="Dead R."/>
            <person name="Young S."/>
            <person name="Zeng Q."/>
            <person name="Koehrsen M."/>
            <person name="Alvarado L."/>
            <person name="Berlin A."/>
            <person name="Chapman S.B."/>
            <person name="Chen Z."/>
            <person name="Freedman E."/>
            <person name="Gellesch M."/>
            <person name="Goldberg J."/>
            <person name="Griggs A."/>
            <person name="Gujja S."/>
            <person name="Heilman E.R."/>
            <person name="Heiman D."/>
            <person name="Hepburn T."/>
            <person name="Howarth C."/>
            <person name="Jen D."/>
            <person name="Larson L."/>
            <person name="Mehta T."/>
            <person name="Neiman D."/>
            <person name="Pearson M."/>
            <person name="Roberts A."/>
            <person name="Saif S."/>
            <person name="Shea T."/>
            <person name="Shenoy N."/>
            <person name="Sisk P."/>
            <person name="Stolte C."/>
            <person name="Sykes S."/>
            <person name="Walk T."/>
            <person name="White J."/>
            <person name="Yandava C."/>
            <person name="Haas B."/>
            <person name="Nusbaum C."/>
            <person name="Birren B."/>
        </authorList>
    </citation>
    <scope>NUCLEOTIDE SEQUENCE</scope>
    <source>
        <strain evidence="6">ATCC 64411</strain>
    </source>
</reference>
<feature type="compositionally biased region" description="Low complexity" evidence="4">
    <location>
        <begin position="555"/>
        <end position="572"/>
    </location>
</feature>
<evidence type="ECO:0000256" key="4">
    <source>
        <dbReference type="SAM" id="MobiDB-lite"/>
    </source>
</evidence>
<feature type="compositionally biased region" description="Basic and acidic residues" evidence="4">
    <location>
        <begin position="85"/>
        <end position="97"/>
    </location>
</feature>
<sequence length="987" mass="105448">MDGLAQGAYSHNGRDRSRSSLPHPGAPVQLPRAPSRVSNSNSNTRATPSTNSSSSTLANSMYKSVASTTHPYRTQQYHSRTSIASERDRPRSSRLSREATNAEQDPRLAVSAASSYLQEKLQRERRFESGRSSASRTSSDAMSATAEVRTVQSSPVRASTSDGRRPRSSGGDAARKKAMGLLEMEQTITKLHKENFDLKFELYHRRERQTELESNLESLKTERSELEDMNDNLLQELEKRDKAIEEAVAMIVTLEDSVEKLQKENDILRAVGADPFSRQSIDLPDLKTPRPDDASKSQESHLNPGARTLHRMPSFFSEVSENTENLRNVYLEHTGSLRRVSDPARDDEMGHHKLMSAPSLSVLSESSFVSVYGHKTMPHSSSSPPPRSDPAEGDEPSAQKRQQSPNPLTPTPQKNRRGSACSRKYPSGNFSSINDVLDASPLQKLQRTLRMDGSQSYLSDMGAANSGTPASLRIETGTPQNSALSPEQQQQRARQRLRQEKREALRKVMTDGPRDVASNLPPTPDTISTSTLHRFKNSNDALPQPHHPGGASLDRSFGASSEGSASRSVSAETASAEQTGRQLSRTPSTSAFHGRRQGPRDSGAYFENRQPLPPRPRSADETTSSRGDRDANGWASDSSDDDDFDDGASVSSTDCWIREGRKPNRRFPNNGAILAGHEGESGLGSPDLFSFPAHAGGSGGWATGAMFGDLGGSGYFGSGPAPTANALDALGASLPAPQAGIFGSGLASPGPSSSTVPPPPRRSSLHAHTGSNGTSNRPPSNRAAPSPKPRKPPMHPGSRGRSNSVDVNPEQPPTPTLAATPTTAVPGEPSKRHYPPIAGQQQAPRRSGGLGALFRRSIGSSADIAPPQPPASAPPPETGFKSAYPPPPPQQSPTNGSMVGVPSWSRRGELGARGDELSSSTPPPILRNPRVRRRTMTAGVGAGDEGYDDNQGGAPLSPAFPSPGGRLSGANVANIQSEDQQPSPGGG</sequence>
<evidence type="ECO:0000259" key="5">
    <source>
        <dbReference type="Pfam" id="PF07989"/>
    </source>
</evidence>
<feature type="region of interest" description="Disordered" evidence="4">
    <location>
        <begin position="660"/>
        <end position="679"/>
    </location>
</feature>
<feature type="compositionally biased region" description="Basic and acidic residues" evidence="4">
    <location>
        <begin position="906"/>
        <end position="916"/>
    </location>
</feature>
<proteinExistence type="predicted"/>
<feature type="coiled-coil region" evidence="3">
    <location>
        <begin position="209"/>
        <end position="271"/>
    </location>
</feature>
<keyword evidence="2" id="KW-0963">Cytoplasm</keyword>
<feature type="compositionally biased region" description="Polar residues" evidence="4">
    <location>
        <begin position="61"/>
        <end position="84"/>
    </location>
</feature>
<dbReference type="VEuPathDB" id="FungiDB:MAPG_10053"/>
<feature type="region of interest" description="Disordered" evidence="4">
    <location>
        <begin position="1"/>
        <end position="177"/>
    </location>
</feature>
<evidence type="ECO:0000256" key="1">
    <source>
        <dbReference type="ARBA" id="ARBA00004496"/>
    </source>
</evidence>
<comment type="subcellular location">
    <subcellularLocation>
        <location evidence="1">Cytoplasm</location>
    </subcellularLocation>
</comment>
<feature type="compositionally biased region" description="Low complexity" evidence="4">
    <location>
        <begin position="130"/>
        <end position="146"/>
    </location>
</feature>
<feature type="compositionally biased region" description="Basic and acidic residues" evidence="4">
    <location>
        <begin position="120"/>
        <end position="129"/>
    </location>
</feature>
<evidence type="ECO:0000313" key="6">
    <source>
        <dbReference type="EMBL" id="KLU91535.1"/>
    </source>
</evidence>
<evidence type="ECO:0000256" key="3">
    <source>
        <dbReference type="SAM" id="Coils"/>
    </source>
</evidence>
<feature type="compositionally biased region" description="Polar residues" evidence="4">
    <location>
        <begin position="769"/>
        <end position="779"/>
    </location>
</feature>
<dbReference type="EMBL" id="GL876977">
    <property type="protein sequence ID" value="KLU91535.1"/>
    <property type="molecule type" value="Genomic_DNA"/>
</dbReference>
<accession>A0A0H2U5C2</accession>
<dbReference type="InterPro" id="IPR012943">
    <property type="entry name" value="Cnn_1N"/>
</dbReference>
<dbReference type="AlphaFoldDB" id="A0A0H2U5C2"/>
<name>A0A0H2U5C2_MAGP6</name>
<feature type="compositionally biased region" description="Polar residues" evidence="4">
    <location>
        <begin position="971"/>
        <end position="987"/>
    </location>
</feature>
<gene>
    <name evidence="6" type="ORF">MAPG_10053</name>
</gene>
<feature type="region of interest" description="Disordered" evidence="4">
    <location>
        <begin position="278"/>
        <end position="309"/>
    </location>
</feature>
<feature type="compositionally biased region" description="Low complexity" evidence="4">
    <location>
        <begin position="38"/>
        <end position="60"/>
    </location>
</feature>
<feature type="compositionally biased region" description="Basic and acidic residues" evidence="4">
    <location>
        <begin position="497"/>
        <end position="514"/>
    </location>
</feature>
<feature type="compositionally biased region" description="Polar residues" evidence="4">
    <location>
        <begin position="573"/>
        <end position="591"/>
    </location>
</feature>
<protein>
    <recommendedName>
        <fullName evidence="5">Centrosomin N-terminal motif 1 domain-containing protein</fullName>
    </recommendedName>
</protein>
<evidence type="ECO:0000256" key="2">
    <source>
        <dbReference type="ARBA" id="ARBA00022490"/>
    </source>
</evidence>
<feature type="region of interest" description="Disordered" evidence="4">
    <location>
        <begin position="457"/>
        <end position="651"/>
    </location>
</feature>
<feature type="region of interest" description="Disordered" evidence="4">
    <location>
        <begin position="373"/>
        <end position="435"/>
    </location>
</feature>
<organism evidence="6">
    <name type="scientific">Magnaporthiopsis poae (strain ATCC 64411 / 73-15)</name>
    <name type="common">Kentucky bluegrass fungus</name>
    <name type="synonym">Magnaporthe poae</name>
    <dbReference type="NCBI Taxonomy" id="644358"/>
    <lineage>
        <taxon>Eukaryota</taxon>
        <taxon>Fungi</taxon>
        <taxon>Dikarya</taxon>
        <taxon>Ascomycota</taxon>
        <taxon>Pezizomycotina</taxon>
        <taxon>Sordariomycetes</taxon>
        <taxon>Sordariomycetidae</taxon>
        <taxon>Magnaporthales</taxon>
        <taxon>Magnaporthaceae</taxon>
        <taxon>Magnaporthiopsis</taxon>
    </lineage>
</organism>
<feature type="compositionally biased region" description="Basic and acidic residues" evidence="4">
    <location>
        <begin position="284"/>
        <end position="299"/>
    </location>
</feature>
<feature type="non-terminal residue" evidence="6">
    <location>
        <position position="987"/>
    </location>
</feature>
<feature type="domain" description="Centrosomin N-terminal motif 1" evidence="5">
    <location>
        <begin position="183"/>
        <end position="248"/>
    </location>
</feature>
<keyword evidence="3" id="KW-0175">Coiled coil</keyword>
<dbReference type="Pfam" id="PF07989">
    <property type="entry name" value="Cnn_1N"/>
    <property type="match status" value="1"/>
</dbReference>
<feature type="compositionally biased region" description="Low complexity" evidence="4">
    <location>
        <begin position="816"/>
        <end position="826"/>
    </location>
</feature>
<feature type="compositionally biased region" description="Polar residues" evidence="4">
    <location>
        <begin position="477"/>
        <end position="487"/>
    </location>
</feature>
<dbReference type="OrthoDB" id="10251744at2759"/>